<dbReference type="Pfam" id="PF22124">
    <property type="entry name" value="Glyco_hydro_95_cat"/>
    <property type="match status" value="1"/>
</dbReference>
<sequence length="943" mass="106134">MGMKNEEMLAAYRGIYFQAFRHQSKGARAAKTKWDFHFPSDKNKEIMKNNSNQLSKMVLMVSKKMKANVLVILLSCMIFSGCQNTLLLTSDKADRPNKTLRLWYKESAPNNNEGWINRSIPMGNGYMGVNIFGGTETERIQITENSLYDWGEDRGLNRRGLNNFAEVYIDFDHPNTQNYKQELNLNKGVSSVGYEQDSIKYSRDYFTSYPDKVMVIRLAASEEGKLSFTLRPTIPYLGEGKSGSVSASGDLITLSGVMNYYEVKYEGQFKVIPEGGTMEASNEGTISVSDANSAVILIAVGTNYELDPQVFLVDNPTGKLEGFPDPHQKVNAYMKNAAGKSYEELLERHQADYQELYGRVNFDLGATEPTIPTNELVDAYPNGASSTYLEELAFQFGRYMLICSSRKGTLPPHLQGIWNVYERPPWSSQYLHDTNLQMAYAPVFSTNLSELFQSYLDYFSTFEPRQRLYATEYIKQYNSSQLDPNGENGWSGPFWSNPYNVPGKSPVAGFGTGSWIGLLFWDYYDFLRDESLLADEIYPVIYDQANFVSRFVTNTNGFLLANPSSSPEQKLRNTVGTTFDQQMFYENHHNTLKAAEILGRSDPRLPTFESQLPLLDPIQVGKSGQIKEFRQEEYFDDIGDTLHRHTSMLLGLYPGQLINDNTPAWLDAARVSLIKRSHETKIGWARAERIAMWARLHNGEEAYLYYKELLSENYLHNLFNDHRGDPLFQADANYGSTAGLAEMLLQSQDYILAPLTALPEAWSEGSYSGLLARGNFEVSAKWSVGMAEKLEILSKSGGILTLKYPNIAKATIKTAKNQPVEFTANGTDQISIPTEMGQTYVFTSIPQYLAVNAPSKLTMDRSAEGGAIKLSWKASPDAASYTIYRAVGNAPDYELLASKITETNYEYIIPDLNRVSQMTLKVTAVGENGRESKEGATVIWLMR</sequence>
<dbReference type="Gene3D" id="2.60.40.1180">
    <property type="entry name" value="Golgi alpha-mannosidase II"/>
    <property type="match status" value="1"/>
</dbReference>
<dbReference type="AlphaFoldDB" id="A0A918UKT7"/>
<comment type="caution">
    <text evidence="5">The sequence shown here is derived from an EMBL/GenBank/DDBJ whole genome shotgun (WGS) entry which is preliminary data.</text>
</comment>
<feature type="transmembrane region" description="Helical" evidence="1">
    <location>
        <begin position="67"/>
        <end position="88"/>
    </location>
</feature>
<evidence type="ECO:0000313" key="5">
    <source>
        <dbReference type="EMBL" id="GGZ16938.1"/>
    </source>
</evidence>
<proteinExistence type="predicted"/>
<dbReference type="InterPro" id="IPR049053">
    <property type="entry name" value="AFCA-like_C"/>
</dbReference>
<dbReference type="EMBL" id="BMWX01000001">
    <property type="protein sequence ID" value="GGZ16938.1"/>
    <property type="molecule type" value="Genomic_DNA"/>
</dbReference>
<evidence type="ECO:0000256" key="1">
    <source>
        <dbReference type="SAM" id="Phobius"/>
    </source>
</evidence>
<protein>
    <recommendedName>
        <fullName evidence="7">Alpha-L-fucosidase 2</fullName>
    </recommendedName>
</protein>
<gene>
    <name evidence="5" type="ORF">GCM10007049_06660</name>
</gene>
<keyword evidence="1" id="KW-0812">Transmembrane</keyword>
<feature type="domain" description="Alpha fucosidase A-like C-terminal" evidence="3">
    <location>
        <begin position="746"/>
        <end position="841"/>
    </location>
</feature>
<reference evidence="5" key="1">
    <citation type="journal article" date="2014" name="Int. J. Syst. Evol. Microbiol.">
        <title>Complete genome sequence of Corynebacterium casei LMG S-19264T (=DSM 44701T), isolated from a smear-ripened cheese.</title>
        <authorList>
            <consortium name="US DOE Joint Genome Institute (JGI-PGF)"/>
            <person name="Walter F."/>
            <person name="Albersmeier A."/>
            <person name="Kalinowski J."/>
            <person name="Ruckert C."/>
        </authorList>
    </citation>
    <scope>NUCLEOTIDE SEQUENCE</scope>
    <source>
        <strain evidence="5">KCTC 12368</strain>
    </source>
</reference>
<feature type="domain" description="Glycosyl hydrolase family 95 catalytic" evidence="4">
    <location>
        <begin position="341"/>
        <end position="744"/>
    </location>
</feature>
<reference evidence="5" key="2">
    <citation type="submission" date="2020-09" db="EMBL/GenBank/DDBJ databases">
        <authorList>
            <person name="Sun Q."/>
            <person name="Kim S."/>
        </authorList>
    </citation>
    <scope>NUCLEOTIDE SEQUENCE</scope>
    <source>
        <strain evidence="5">KCTC 12368</strain>
    </source>
</reference>
<dbReference type="SUPFAM" id="SSF48208">
    <property type="entry name" value="Six-hairpin glycosidases"/>
    <property type="match status" value="1"/>
</dbReference>
<evidence type="ECO:0000259" key="3">
    <source>
        <dbReference type="Pfam" id="PF21307"/>
    </source>
</evidence>
<dbReference type="Proteomes" id="UP000619457">
    <property type="component" value="Unassembled WGS sequence"/>
</dbReference>
<dbReference type="PANTHER" id="PTHR31084">
    <property type="entry name" value="ALPHA-L-FUCOSIDASE 2"/>
    <property type="match status" value="1"/>
</dbReference>
<dbReference type="Pfam" id="PF14498">
    <property type="entry name" value="Glyco_hyd_65N_2"/>
    <property type="match status" value="2"/>
</dbReference>
<name>A0A918UKT7_9BACT</name>
<dbReference type="PANTHER" id="PTHR31084:SF19">
    <property type="entry name" value="GLYCOSYL HYDROLASE FAMILY 95 N-TERMINAL DOMAIN-CONTAINING PROTEIN"/>
    <property type="match status" value="1"/>
</dbReference>
<keyword evidence="1" id="KW-0472">Membrane</keyword>
<dbReference type="InterPro" id="IPR013783">
    <property type="entry name" value="Ig-like_fold"/>
</dbReference>
<keyword evidence="6" id="KW-1185">Reference proteome</keyword>
<accession>A0A918UKT7</accession>
<dbReference type="GO" id="GO:0004560">
    <property type="term" value="F:alpha-L-fucosidase activity"/>
    <property type="evidence" value="ECO:0007669"/>
    <property type="project" value="TreeGrafter"/>
</dbReference>
<dbReference type="Gene3D" id="2.60.40.10">
    <property type="entry name" value="Immunoglobulins"/>
    <property type="match status" value="1"/>
</dbReference>
<dbReference type="Pfam" id="PF21307">
    <property type="entry name" value="Glyco_hydro_95_C"/>
    <property type="match status" value="1"/>
</dbReference>
<dbReference type="GO" id="GO:0005975">
    <property type="term" value="P:carbohydrate metabolic process"/>
    <property type="evidence" value="ECO:0007669"/>
    <property type="project" value="InterPro"/>
</dbReference>
<evidence type="ECO:0000313" key="6">
    <source>
        <dbReference type="Proteomes" id="UP000619457"/>
    </source>
</evidence>
<keyword evidence="1" id="KW-1133">Transmembrane helix</keyword>
<dbReference type="InterPro" id="IPR027414">
    <property type="entry name" value="GH95_N_dom"/>
</dbReference>
<dbReference type="Gene3D" id="2.70.98.50">
    <property type="entry name" value="putative glycoside hydrolase family protein from bacillus halodurans"/>
    <property type="match status" value="1"/>
</dbReference>
<evidence type="ECO:0008006" key="7">
    <source>
        <dbReference type="Google" id="ProtNLM"/>
    </source>
</evidence>
<dbReference type="InterPro" id="IPR054363">
    <property type="entry name" value="GH95_cat"/>
</dbReference>
<organism evidence="5 6">
    <name type="scientific">Echinicola pacifica</name>
    <dbReference type="NCBI Taxonomy" id="346377"/>
    <lineage>
        <taxon>Bacteria</taxon>
        <taxon>Pseudomonadati</taxon>
        <taxon>Bacteroidota</taxon>
        <taxon>Cytophagia</taxon>
        <taxon>Cytophagales</taxon>
        <taxon>Cyclobacteriaceae</taxon>
        <taxon>Echinicola</taxon>
    </lineage>
</organism>
<dbReference type="InterPro" id="IPR013780">
    <property type="entry name" value="Glyco_hydro_b"/>
</dbReference>
<evidence type="ECO:0000259" key="2">
    <source>
        <dbReference type="Pfam" id="PF14498"/>
    </source>
</evidence>
<evidence type="ECO:0000259" key="4">
    <source>
        <dbReference type="Pfam" id="PF22124"/>
    </source>
</evidence>
<dbReference type="InterPro" id="IPR008928">
    <property type="entry name" value="6-hairpin_glycosidase_sf"/>
</dbReference>
<feature type="domain" description="Glycosyl hydrolase family 95 N-terminal" evidence="2">
    <location>
        <begin position="163"/>
        <end position="305"/>
    </location>
</feature>
<feature type="domain" description="Glycosyl hydrolase family 95 N-terminal" evidence="2">
    <location>
        <begin position="102"/>
        <end position="147"/>
    </location>
</feature>